<evidence type="ECO:0000256" key="1">
    <source>
        <dbReference type="SAM" id="Phobius"/>
    </source>
</evidence>
<reference evidence="2 3" key="1">
    <citation type="journal article" date="2017" name="Int. J. Syst. Evol. Microbiol.">
        <title>Photobacterium alginatilyticum sp. nov., a marine bacterium isolated from bottom seawater.</title>
        <authorList>
            <person name="Wang X."/>
            <person name="Wang Y."/>
            <person name="Yang X."/>
            <person name="Sun H."/>
            <person name="Li B."/>
            <person name="Zhang X.H."/>
        </authorList>
    </citation>
    <scope>NUCLEOTIDE SEQUENCE [LARGE SCALE GENOMIC DNA]</scope>
    <source>
        <strain evidence="2 3">P03D4</strain>
    </source>
</reference>
<evidence type="ECO:0000313" key="3">
    <source>
        <dbReference type="Proteomes" id="UP000738517"/>
    </source>
</evidence>
<gene>
    <name evidence="2" type="ORF">EIZ48_15790</name>
</gene>
<keyword evidence="1" id="KW-0812">Transmembrane</keyword>
<evidence type="ECO:0000313" key="2">
    <source>
        <dbReference type="EMBL" id="NBI54012.1"/>
    </source>
</evidence>
<dbReference type="RefSeq" id="WP_160653297.1">
    <property type="nucleotide sequence ID" value="NZ_RSEJ01000016.1"/>
</dbReference>
<accession>A0ABW9YJN6</accession>
<dbReference type="Proteomes" id="UP000738517">
    <property type="component" value="Unassembled WGS sequence"/>
</dbReference>
<keyword evidence="3" id="KW-1185">Reference proteome</keyword>
<comment type="caution">
    <text evidence="2">The sequence shown here is derived from an EMBL/GenBank/DDBJ whole genome shotgun (WGS) entry which is preliminary data.</text>
</comment>
<dbReference type="EMBL" id="RSEJ01000016">
    <property type="protein sequence ID" value="NBI54012.1"/>
    <property type="molecule type" value="Genomic_DNA"/>
</dbReference>
<sequence>MLHYLIKAMPVLFELIKTWFTNIPVPVLVIDFVSLVVSFVFELIEAKKIKLVFHCDVMMRIRFNNDDDTKH</sequence>
<protein>
    <submittedName>
        <fullName evidence="2">Uncharacterized protein</fullName>
    </submittedName>
</protein>
<organism evidence="2 3">
    <name type="scientific">Photobacterium alginatilyticum</name>
    <dbReference type="NCBI Taxonomy" id="1775171"/>
    <lineage>
        <taxon>Bacteria</taxon>
        <taxon>Pseudomonadati</taxon>
        <taxon>Pseudomonadota</taxon>
        <taxon>Gammaproteobacteria</taxon>
        <taxon>Vibrionales</taxon>
        <taxon>Vibrionaceae</taxon>
        <taxon>Photobacterium</taxon>
    </lineage>
</organism>
<feature type="transmembrane region" description="Helical" evidence="1">
    <location>
        <begin position="20"/>
        <end position="41"/>
    </location>
</feature>
<keyword evidence="1" id="KW-1133">Transmembrane helix</keyword>
<proteinExistence type="predicted"/>
<name>A0ABW9YJN6_9GAMM</name>
<keyword evidence="1" id="KW-0472">Membrane</keyword>